<gene>
    <name evidence="2" type="ORF">EB796_017170</name>
</gene>
<dbReference type="InterPro" id="IPR051091">
    <property type="entry name" value="O-Glucosyltr/Glycosyltrsf_90"/>
</dbReference>
<dbReference type="GO" id="GO:0012505">
    <property type="term" value="C:endomembrane system"/>
    <property type="evidence" value="ECO:0007669"/>
    <property type="project" value="TreeGrafter"/>
</dbReference>
<keyword evidence="3" id="KW-1185">Reference proteome</keyword>
<feature type="domain" description="Glycosyl transferase CAP10" evidence="1">
    <location>
        <begin position="15"/>
        <end position="236"/>
    </location>
</feature>
<name>A0A7J7JGM1_BUGNE</name>
<dbReference type="EMBL" id="VXIV02002563">
    <property type="protein sequence ID" value="KAF6024518.1"/>
    <property type="molecule type" value="Genomic_DNA"/>
</dbReference>
<protein>
    <submittedName>
        <fullName evidence="2">KDELC1</fullName>
    </submittedName>
</protein>
<accession>A0A7J7JGM1</accession>
<reference evidence="2" key="1">
    <citation type="submission" date="2020-06" db="EMBL/GenBank/DDBJ databases">
        <title>Draft genome of Bugula neritina, a colonial animal packing powerful symbionts and potential medicines.</title>
        <authorList>
            <person name="Rayko M."/>
        </authorList>
    </citation>
    <scope>NUCLEOTIDE SEQUENCE [LARGE SCALE GENOMIC DNA]</scope>
    <source>
        <strain evidence="2">Kwan_BN1</strain>
    </source>
</reference>
<dbReference type="SMART" id="SM00672">
    <property type="entry name" value="CAP10"/>
    <property type="match status" value="1"/>
</dbReference>
<dbReference type="GO" id="GO:0046527">
    <property type="term" value="F:glucosyltransferase activity"/>
    <property type="evidence" value="ECO:0007669"/>
    <property type="project" value="TreeGrafter"/>
</dbReference>
<dbReference type="Pfam" id="PF05686">
    <property type="entry name" value="Glyco_transf_90"/>
    <property type="match status" value="1"/>
</dbReference>
<proteinExistence type="predicted"/>
<dbReference type="Proteomes" id="UP000593567">
    <property type="component" value="Unassembled WGS sequence"/>
</dbReference>
<dbReference type="AlphaFoldDB" id="A0A7J7JGM1"/>
<organism evidence="2 3">
    <name type="scientific">Bugula neritina</name>
    <name type="common">Brown bryozoan</name>
    <name type="synonym">Sertularia neritina</name>
    <dbReference type="NCBI Taxonomy" id="10212"/>
    <lineage>
        <taxon>Eukaryota</taxon>
        <taxon>Metazoa</taxon>
        <taxon>Spiralia</taxon>
        <taxon>Lophotrochozoa</taxon>
        <taxon>Bryozoa</taxon>
        <taxon>Gymnolaemata</taxon>
        <taxon>Cheilostomatida</taxon>
        <taxon>Flustrina</taxon>
        <taxon>Buguloidea</taxon>
        <taxon>Bugulidae</taxon>
        <taxon>Bugula</taxon>
    </lineage>
</organism>
<dbReference type="InterPro" id="IPR006598">
    <property type="entry name" value="CAP10"/>
</dbReference>
<comment type="caution">
    <text evidence="2">The sequence shown here is derived from an EMBL/GenBank/DDBJ whole genome shotgun (WGS) entry which is preliminary data.</text>
</comment>
<sequence length="302" mass="34706">MFSDAILLSLVRKVKLPDVEFFINLGDWPLVKKSSTSPLPIFSWCGSDSTSDIILPTYDVTDSTLKSLSQVNLDMFTVQGTDSLNWSQKIPKALFRGRDSRKERLELVKLARRGNNSELIDAGITAFFFFPKDEQLTSERINFFDFFKLNIDGTVAAYRFPYLMAADSLVLKQDSEYYEFFYKELQPWKHYVPVKRDLSDVVQQVKWAIDHDDEAEEIARNGRTRTRELVTLLTYTAITIKHFKKAWKKHNTQTISLIASVSVATVSDLVMNSNLCHLSITCSSQQRSLIYNILREDNSITN</sequence>
<dbReference type="PANTHER" id="PTHR12203">
    <property type="entry name" value="KDEL LYS-ASP-GLU-LEU CONTAINING - RELATED"/>
    <property type="match status" value="1"/>
</dbReference>
<dbReference type="OrthoDB" id="541052at2759"/>
<dbReference type="PANTHER" id="PTHR12203:SF122">
    <property type="entry name" value="GLYCOSYL TRANSFERASE CAP10 DOMAIN-CONTAINING PROTEIN"/>
    <property type="match status" value="1"/>
</dbReference>
<evidence type="ECO:0000313" key="2">
    <source>
        <dbReference type="EMBL" id="KAF6024518.1"/>
    </source>
</evidence>
<evidence type="ECO:0000259" key="1">
    <source>
        <dbReference type="SMART" id="SM00672"/>
    </source>
</evidence>
<evidence type="ECO:0000313" key="3">
    <source>
        <dbReference type="Proteomes" id="UP000593567"/>
    </source>
</evidence>